<accession>A0A090X0J5</accession>
<dbReference type="EMBL" id="BBNU01000021">
    <property type="protein sequence ID" value="GAL82053.1"/>
    <property type="molecule type" value="Genomic_DNA"/>
</dbReference>
<proteinExistence type="predicted"/>
<dbReference type="InterPro" id="IPR011990">
    <property type="entry name" value="TPR-like_helical_dom_sf"/>
</dbReference>
<dbReference type="SUPFAM" id="SSF48452">
    <property type="entry name" value="TPR-like"/>
    <property type="match status" value="1"/>
</dbReference>
<dbReference type="Gene3D" id="1.25.40.390">
    <property type="match status" value="1"/>
</dbReference>
<reference evidence="1" key="1">
    <citation type="journal article" date="2014" name="Genome Announc.">
        <title>Draft Genome Sequences of Marine Flavobacterium Algibacter lectus Strains SS8 and NR4.</title>
        <authorList>
            <person name="Takatani N."/>
            <person name="Nakanishi M."/>
            <person name="Meirelles P."/>
            <person name="Mino S."/>
            <person name="Suda W."/>
            <person name="Oshima K."/>
            <person name="Hattori M."/>
            <person name="Ohkuma M."/>
            <person name="Hosokawa M."/>
            <person name="Miyashita K."/>
            <person name="Thompson F.L."/>
            <person name="Niwa A."/>
            <person name="Sawabe T."/>
            <person name="Sawabe T."/>
        </authorList>
    </citation>
    <scope>NUCLEOTIDE SEQUENCE [LARGE SCALE GENOMIC DNA]</scope>
    <source>
        <strain evidence="1">JCM 19274</strain>
    </source>
</reference>
<protein>
    <recommendedName>
        <fullName evidence="3">Outer membrane protein</fullName>
    </recommendedName>
</protein>
<organism evidence="1 2">
    <name type="scientific">Algibacter lectus</name>
    <dbReference type="NCBI Taxonomy" id="221126"/>
    <lineage>
        <taxon>Bacteria</taxon>
        <taxon>Pseudomonadati</taxon>
        <taxon>Bacteroidota</taxon>
        <taxon>Flavobacteriia</taxon>
        <taxon>Flavobacteriales</taxon>
        <taxon>Flavobacteriaceae</taxon>
        <taxon>Algibacter</taxon>
    </lineage>
</organism>
<name>A0A090X0J5_9FLAO</name>
<evidence type="ECO:0000313" key="2">
    <source>
        <dbReference type="Proteomes" id="UP000029643"/>
    </source>
</evidence>
<dbReference type="AlphaFoldDB" id="A0A090X0J5"/>
<dbReference type="PROSITE" id="PS51257">
    <property type="entry name" value="PROKAR_LIPOPROTEIN"/>
    <property type="match status" value="1"/>
</dbReference>
<comment type="caution">
    <text evidence="1">The sequence shown here is derived from an EMBL/GenBank/DDBJ whole genome shotgun (WGS) entry which is preliminary data.</text>
</comment>
<dbReference type="RefSeq" id="WP_042500583.1">
    <property type="nucleotide sequence ID" value="NZ_BBNU01000021.1"/>
</dbReference>
<gene>
    <name evidence="1" type="ORF">JCM19274_2764</name>
</gene>
<evidence type="ECO:0008006" key="3">
    <source>
        <dbReference type="Google" id="ProtNLM"/>
    </source>
</evidence>
<evidence type="ECO:0000313" key="1">
    <source>
        <dbReference type="EMBL" id="GAL82053.1"/>
    </source>
</evidence>
<dbReference type="Proteomes" id="UP000029643">
    <property type="component" value="Unassembled WGS sequence"/>
</dbReference>
<sequence>MKNIKNILIQKALVVCALLLVGCQDYLEVAPESVWESNNFYSSEQEIEIALAGIYGVLAHDDSYGNDLYMLNTGTDEEYYNRRWDENWGSSLI</sequence>